<organism evidence="1 2">
    <name type="scientific">Arcobacter lacus</name>
    <dbReference type="NCBI Taxonomy" id="1912876"/>
    <lineage>
        <taxon>Bacteria</taxon>
        <taxon>Pseudomonadati</taxon>
        <taxon>Campylobacterota</taxon>
        <taxon>Epsilonproteobacteria</taxon>
        <taxon>Campylobacterales</taxon>
        <taxon>Arcobacteraceae</taxon>
        <taxon>Arcobacter</taxon>
    </lineage>
</organism>
<reference evidence="1 2" key="1">
    <citation type="submission" date="2017-02" db="EMBL/GenBank/DDBJ databases">
        <title>Arcobacter lacus sp. nov., a new species isolated from reclaimed water.</title>
        <authorList>
            <person name="Figueras M.J."/>
            <person name="Perez-Cataluna A."/>
            <person name="Salas-Masso N."/>
        </authorList>
    </citation>
    <scope>NUCLEOTIDE SEQUENCE [LARGE SCALE GENOMIC DNA]</scope>
    <source>
        <strain evidence="1 2">RW43-9</strain>
    </source>
</reference>
<sequence>MFVNIKEVGKTYFSSCDNCIKDCCSAPMVTLAPLVIDDFEYVYKRFLIQFAFINDELKVLMVINRGKGSCIYYENKKCIIYDERPPACKMYPISPYFDEFYISSDCSALSSNENFGELIRDTKNVNDEFLHPRVNNFVKKLESTKKFLEKIEKDLISSIKVTGIQLFNYGGKNR</sequence>
<evidence type="ECO:0008006" key="3">
    <source>
        <dbReference type="Google" id="ProtNLM"/>
    </source>
</evidence>
<dbReference type="RefSeq" id="WP_108528510.1">
    <property type="nucleotide sequence ID" value="NZ_MUXF01000019.1"/>
</dbReference>
<comment type="caution">
    <text evidence="1">The sequence shown here is derived from an EMBL/GenBank/DDBJ whole genome shotgun (WGS) entry which is preliminary data.</text>
</comment>
<name>A0ABX5JF56_9BACT</name>
<dbReference type="Pfam" id="PF03692">
    <property type="entry name" value="CxxCxxCC"/>
    <property type="match status" value="1"/>
</dbReference>
<evidence type="ECO:0000313" key="2">
    <source>
        <dbReference type="Proteomes" id="UP000251311"/>
    </source>
</evidence>
<dbReference type="EMBL" id="MUXF01000019">
    <property type="protein sequence ID" value="PUE64837.1"/>
    <property type="molecule type" value="Genomic_DNA"/>
</dbReference>
<gene>
    <name evidence="1" type="ORF">B0175_10545</name>
</gene>
<dbReference type="PANTHER" id="PTHR35866:SF1">
    <property type="entry name" value="YKGJ FAMILY CYSTEINE CLUSTER PROTEIN"/>
    <property type="match status" value="1"/>
</dbReference>
<accession>A0ABX5JF56</accession>
<dbReference type="PANTHER" id="PTHR35866">
    <property type="entry name" value="PUTATIVE-RELATED"/>
    <property type="match status" value="1"/>
</dbReference>
<protein>
    <recommendedName>
        <fullName evidence="3">YkgJ family cysteine cluster protein</fullName>
    </recommendedName>
</protein>
<dbReference type="InterPro" id="IPR005358">
    <property type="entry name" value="Puta_zinc/iron-chelating_dom"/>
</dbReference>
<dbReference type="Proteomes" id="UP000251311">
    <property type="component" value="Unassembled WGS sequence"/>
</dbReference>
<proteinExistence type="predicted"/>
<evidence type="ECO:0000313" key="1">
    <source>
        <dbReference type="EMBL" id="PUE64837.1"/>
    </source>
</evidence>
<keyword evidence="2" id="KW-1185">Reference proteome</keyword>